<dbReference type="STRING" id="188915.AWC02_07405"/>
<evidence type="ECO:0000313" key="1">
    <source>
        <dbReference type="EMBL" id="ORV49404.1"/>
    </source>
</evidence>
<evidence type="ECO:0000313" key="2">
    <source>
        <dbReference type="Proteomes" id="UP000193465"/>
    </source>
</evidence>
<accession>A0A1X1TXU7</accession>
<dbReference type="RefSeq" id="WP_085128063.1">
    <property type="nucleotide sequence ID" value="NZ_LQOT01000024.1"/>
</dbReference>
<sequence>MADGEVFVIDRVLTKPGQARTFVDRYLAEYAPGATHRGMTLRSVLVSPPIWFDDESNTVTITWALPGPLAWWQMTWQGRNDPQLGQWWSEIDELVAERTRSVAAAAPDVDTLCALEKEADV</sequence>
<gene>
    <name evidence="1" type="ORF">AWC02_07405</name>
</gene>
<comment type="caution">
    <text evidence="1">The sequence shown here is derived from an EMBL/GenBank/DDBJ whole genome shotgun (WGS) entry which is preliminary data.</text>
</comment>
<dbReference type="AlphaFoldDB" id="A0A1X1TXU7"/>
<name>A0A1X1TXU7_9MYCO</name>
<keyword evidence="2" id="KW-1185">Reference proteome</keyword>
<evidence type="ECO:0008006" key="3">
    <source>
        <dbReference type="Google" id="ProtNLM"/>
    </source>
</evidence>
<proteinExistence type="predicted"/>
<dbReference type="Proteomes" id="UP000193465">
    <property type="component" value="Unassembled WGS sequence"/>
</dbReference>
<dbReference type="EMBL" id="LQOT01000024">
    <property type="protein sequence ID" value="ORV49404.1"/>
    <property type="molecule type" value="Genomic_DNA"/>
</dbReference>
<reference evidence="1 2" key="1">
    <citation type="submission" date="2016-01" db="EMBL/GenBank/DDBJ databases">
        <title>The new phylogeny of the genus Mycobacterium.</title>
        <authorList>
            <person name="Tarcisio F."/>
            <person name="Conor M."/>
            <person name="Antonella G."/>
            <person name="Elisabetta G."/>
            <person name="Giulia F.S."/>
            <person name="Sara T."/>
            <person name="Anna F."/>
            <person name="Clotilde B."/>
            <person name="Roberto B."/>
            <person name="Veronica D.S."/>
            <person name="Fabio R."/>
            <person name="Monica P."/>
            <person name="Olivier J."/>
            <person name="Enrico T."/>
            <person name="Nicola S."/>
        </authorList>
    </citation>
    <scope>NUCLEOTIDE SEQUENCE [LARGE SCALE GENOMIC DNA]</scope>
    <source>
        <strain evidence="1 2">ATCC 27353</strain>
    </source>
</reference>
<protein>
    <recommendedName>
        <fullName evidence="3">Superfamily II DNA helicase</fullName>
    </recommendedName>
</protein>
<organism evidence="1 2">
    <name type="scientific">Mycolicibacter engbaekii</name>
    <dbReference type="NCBI Taxonomy" id="188915"/>
    <lineage>
        <taxon>Bacteria</taxon>
        <taxon>Bacillati</taxon>
        <taxon>Actinomycetota</taxon>
        <taxon>Actinomycetes</taxon>
        <taxon>Mycobacteriales</taxon>
        <taxon>Mycobacteriaceae</taxon>
        <taxon>Mycolicibacter</taxon>
    </lineage>
</organism>